<dbReference type="EMBL" id="MCFJ01000008">
    <property type="protein sequence ID" value="ORY63055.1"/>
    <property type="molecule type" value="Genomic_DNA"/>
</dbReference>
<dbReference type="InterPro" id="IPR008967">
    <property type="entry name" value="p53-like_TF_DNA-bd_sf"/>
</dbReference>
<keyword evidence="1 2" id="KW-0238">DNA-binding</keyword>
<feature type="compositionally biased region" description="Gly residues" evidence="3">
    <location>
        <begin position="386"/>
        <end position="398"/>
    </location>
</feature>
<dbReference type="OrthoDB" id="2288358at2759"/>
<dbReference type="GO" id="GO:0003677">
    <property type="term" value="F:DNA binding"/>
    <property type="evidence" value="ECO:0007669"/>
    <property type="project" value="UniProtKB-KW"/>
</dbReference>
<feature type="compositionally biased region" description="Polar residues" evidence="3">
    <location>
        <begin position="1"/>
        <end position="18"/>
    </location>
</feature>
<dbReference type="PANTHER" id="PTHR35144:SF2">
    <property type="entry name" value="MEIOSIS-SPECIFIC TRANSCRIPTION FACTOR NDT80"/>
    <property type="match status" value="1"/>
</dbReference>
<protein>
    <recommendedName>
        <fullName evidence="4">NDT80 domain-containing protein</fullName>
    </recommendedName>
</protein>
<evidence type="ECO:0000256" key="1">
    <source>
        <dbReference type="ARBA" id="ARBA00023125"/>
    </source>
</evidence>
<feature type="domain" description="NDT80" evidence="4">
    <location>
        <begin position="113"/>
        <end position="379"/>
    </location>
</feature>
<reference evidence="5 6" key="1">
    <citation type="submission" date="2016-07" db="EMBL/GenBank/DDBJ databases">
        <title>Pervasive Adenine N6-methylation of Active Genes in Fungi.</title>
        <authorList>
            <consortium name="DOE Joint Genome Institute"/>
            <person name="Mondo S.J."/>
            <person name="Dannebaum R.O."/>
            <person name="Kuo R.C."/>
            <person name="Labutti K."/>
            <person name="Haridas S."/>
            <person name="Kuo A."/>
            <person name="Salamov A."/>
            <person name="Ahrendt S.R."/>
            <person name="Lipzen A."/>
            <person name="Sullivan W."/>
            <person name="Andreopoulos W.B."/>
            <person name="Clum A."/>
            <person name="Lindquist E."/>
            <person name="Daum C."/>
            <person name="Ramamoorthy G.K."/>
            <person name="Gryganskyi A."/>
            <person name="Culley D."/>
            <person name="Magnuson J.K."/>
            <person name="James T.Y."/>
            <person name="O'Malley M.A."/>
            <person name="Stajich J.E."/>
            <person name="Spatafora J.W."/>
            <person name="Visel A."/>
            <person name="Grigoriev I.V."/>
        </authorList>
    </citation>
    <scope>NUCLEOTIDE SEQUENCE [LARGE SCALE GENOMIC DNA]</scope>
    <source>
        <strain evidence="5 6">CBS 129021</strain>
    </source>
</reference>
<dbReference type="InterPro" id="IPR037141">
    <property type="entry name" value="NDT80_DNA-bd_dom_sf"/>
</dbReference>
<feature type="compositionally biased region" description="Polar residues" evidence="3">
    <location>
        <begin position="63"/>
        <end position="72"/>
    </location>
</feature>
<dbReference type="InterPro" id="IPR052605">
    <property type="entry name" value="Fungal_trans_regulator"/>
</dbReference>
<dbReference type="AlphaFoldDB" id="A0A1Y2DWQ6"/>
<dbReference type="Pfam" id="PF05224">
    <property type="entry name" value="NDT80_PhoG"/>
    <property type="match status" value="1"/>
</dbReference>
<dbReference type="GO" id="GO:0003700">
    <property type="term" value="F:DNA-binding transcription factor activity"/>
    <property type="evidence" value="ECO:0007669"/>
    <property type="project" value="UniProtKB-UniRule"/>
</dbReference>
<feature type="region of interest" description="Disordered" evidence="3">
    <location>
        <begin position="366"/>
        <end position="434"/>
    </location>
</feature>
<dbReference type="InterPro" id="IPR024061">
    <property type="entry name" value="NDT80_DNA-bd_dom"/>
</dbReference>
<feature type="DNA-binding region" description="NDT80" evidence="2">
    <location>
        <begin position="113"/>
        <end position="379"/>
    </location>
</feature>
<feature type="region of interest" description="Disordered" evidence="3">
    <location>
        <begin position="1"/>
        <end position="23"/>
    </location>
</feature>
<feature type="region of interest" description="Disordered" evidence="3">
    <location>
        <begin position="61"/>
        <end position="136"/>
    </location>
</feature>
<dbReference type="GO" id="GO:0051321">
    <property type="term" value="P:meiotic cell cycle"/>
    <property type="evidence" value="ECO:0007669"/>
    <property type="project" value="TreeGrafter"/>
</dbReference>
<proteinExistence type="predicted"/>
<dbReference type="SUPFAM" id="SSF49417">
    <property type="entry name" value="p53-like transcription factors"/>
    <property type="match status" value="1"/>
</dbReference>
<evidence type="ECO:0000259" key="4">
    <source>
        <dbReference type="PROSITE" id="PS51517"/>
    </source>
</evidence>
<sequence length="542" mass="59735">MRYPQDSNASSLTIETQPQPAPSLIFPAPLLNNTTGYSPDTSTFYPPASQIFSGLADVRPRLGSSSTPSSGMAQAHHRSTALPNPVYNARELYSRSTPSFPRGNEYTTTQRSPPFTSLSRRHPLSPTPSPSIGFTNPIRMDPSQYGAKAAQNIPPLQSITPHGHLMYAQGQTPIKVDIHGTIDKGFFLSEGDWTCYRRNYFSCVCSYSLQPNYNGAAMHYTPNGSTTTYNVFGFAMSLSAVVADSDSHAIDLVQHTPKRDKGPTSRPERVQMSPKQPQQAAHPLGTLAGYPDHTQQYPPQGGYPTEHTFERIQFKQATANNGKRRAAQQYYHLLVELYAHVAEVGTGRNTADQWMKIAHRKSAKMIVRGRSPGHYQTERRGSTSSGPGGSSGTFGGYGSQVPDYSTGGSSLLGGSYTSSQYDHRTNHYSQQRHHDLPMEPIMSPEEVKTIDSTKDYQYYPTTIYEGTDVRQGVEMFVHRNGHESIMTSMPGNAESRVKHESESTLPSLFGYQGQAYYSRGCGRFEGKTSSAGYYPTMLPQSS</sequence>
<accession>A0A1Y2DWQ6</accession>
<comment type="caution">
    <text evidence="5">The sequence shown here is derived from an EMBL/GenBank/DDBJ whole genome shotgun (WGS) entry which is preliminary data.</text>
</comment>
<dbReference type="GeneID" id="63770455"/>
<evidence type="ECO:0000313" key="6">
    <source>
        <dbReference type="Proteomes" id="UP000193689"/>
    </source>
</evidence>
<dbReference type="GO" id="GO:0045944">
    <property type="term" value="P:positive regulation of transcription by RNA polymerase II"/>
    <property type="evidence" value="ECO:0007669"/>
    <property type="project" value="TreeGrafter"/>
</dbReference>
<dbReference type="PROSITE" id="PS51517">
    <property type="entry name" value="NDT80"/>
    <property type="match status" value="1"/>
</dbReference>
<evidence type="ECO:0000256" key="2">
    <source>
        <dbReference type="PROSITE-ProRule" id="PRU00850"/>
    </source>
</evidence>
<feature type="compositionally biased region" description="Low complexity" evidence="3">
    <location>
        <begin position="404"/>
        <end position="419"/>
    </location>
</feature>
<feature type="region of interest" description="Disordered" evidence="3">
    <location>
        <begin position="251"/>
        <end position="305"/>
    </location>
</feature>
<dbReference type="RefSeq" id="XP_040714712.1">
    <property type="nucleotide sequence ID" value="XM_040854243.1"/>
</dbReference>
<gene>
    <name evidence="5" type="ORF">BCR38DRAFT_220216</name>
</gene>
<organism evidence="5 6">
    <name type="scientific">Pseudomassariella vexata</name>
    <dbReference type="NCBI Taxonomy" id="1141098"/>
    <lineage>
        <taxon>Eukaryota</taxon>
        <taxon>Fungi</taxon>
        <taxon>Dikarya</taxon>
        <taxon>Ascomycota</taxon>
        <taxon>Pezizomycotina</taxon>
        <taxon>Sordariomycetes</taxon>
        <taxon>Xylariomycetidae</taxon>
        <taxon>Amphisphaeriales</taxon>
        <taxon>Pseudomassariaceae</taxon>
        <taxon>Pseudomassariella</taxon>
    </lineage>
</organism>
<dbReference type="PANTHER" id="PTHR35144">
    <property type="entry name" value="MEIOSIS-SPECIFIC TRANSCRIPTION FACTOR NDT80"/>
    <property type="match status" value="1"/>
</dbReference>
<feature type="compositionally biased region" description="Polar residues" evidence="3">
    <location>
        <begin position="94"/>
        <end position="118"/>
    </location>
</feature>
<dbReference type="Gene3D" id="2.60.40.1390">
    <property type="entry name" value="NDT80 DNA-binding domain"/>
    <property type="match status" value="1"/>
</dbReference>
<dbReference type="Proteomes" id="UP000193689">
    <property type="component" value="Unassembled WGS sequence"/>
</dbReference>
<feature type="compositionally biased region" description="Basic and acidic residues" evidence="3">
    <location>
        <begin position="257"/>
        <end position="269"/>
    </location>
</feature>
<keyword evidence="6" id="KW-1185">Reference proteome</keyword>
<evidence type="ECO:0000256" key="3">
    <source>
        <dbReference type="SAM" id="MobiDB-lite"/>
    </source>
</evidence>
<name>A0A1Y2DWQ6_9PEZI</name>
<evidence type="ECO:0000313" key="5">
    <source>
        <dbReference type="EMBL" id="ORY63055.1"/>
    </source>
</evidence>
<dbReference type="InParanoid" id="A0A1Y2DWQ6"/>
<dbReference type="GO" id="GO:0000228">
    <property type="term" value="C:nuclear chromosome"/>
    <property type="evidence" value="ECO:0007669"/>
    <property type="project" value="TreeGrafter"/>
</dbReference>